<organism evidence="4">
    <name type="scientific">Dissoconium aciculare CBS 342.82</name>
    <dbReference type="NCBI Taxonomy" id="1314786"/>
    <lineage>
        <taxon>Eukaryota</taxon>
        <taxon>Fungi</taxon>
        <taxon>Dikarya</taxon>
        <taxon>Ascomycota</taxon>
        <taxon>Pezizomycotina</taxon>
        <taxon>Dothideomycetes</taxon>
        <taxon>Dothideomycetidae</taxon>
        <taxon>Mycosphaerellales</taxon>
        <taxon>Dissoconiaceae</taxon>
        <taxon>Dissoconium</taxon>
    </lineage>
</organism>
<sequence>MPSISSPSPWKPPPRTPWQNFRREPATFIALWLYSHRPTLIDSTRRAEAHAPGRSSHKIRVVCISDTHNTKPAVPDGDILLHAGDLSNKGTFEEIQAQLSWLASLPHRHKVVIAGNHDRLLDAEFVRDHPERIAESPGSSRADLNWHDVVYLENSVASLTFPASTANRNSTSEQKLASIYLSEDLRENRTLKIYGSPQTPLCGTFAFQYPPIRDVWSGKTPSDVDIFLIHGPPKGYLDQPAADVDHKGCPHLTRVLERVRPRLVVFGHIHSGHGRQDVKWSWSVERVYVRMMGVGERDSLSTAMKWWIVVLMLFGLIGAWGDVIIGRVLKSRRQEYERRRNTTVMLNAAIGAEAGDDRAAMVIDV</sequence>
<proteinExistence type="predicted"/>
<keyword evidence="1" id="KW-1133">Transmembrane helix</keyword>
<dbReference type="InterPro" id="IPR004843">
    <property type="entry name" value="Calcineurin-like_PHP"/>
</dbReference>
<dbReference type="PANTHER" id="PTHR12905:SF18">
    <property type="entry name" value="ESTER HYDROLASE, PUTATIVE (AFU_ORTHOLOGUE AFUA_4G03130)-RELATED"/>
    <property type="match status" value="1"/>
</dbReference>
<dbReference type="CDD" id="cd07379">
    <property type="entry name" value="MPP_239FB"/>
    <property type="match status" value="1"/>
</dbReference>
<keyword evidence="3" id="KW-1185">Reference proteome</keyword>
<evidence type="ECO:0000313" key="4">
    <source>
        <dbReference type="RefSeq" id="XP_033456357.1"/>
    </source>
</evidence>
<dbReference type="Pfam" id="PF00149">
    <property type="entry name" value="Metallophos"/>
    <property type="match status" value="1"/>
</dbReference>
<protein>
    <recommendedName>
        <fullName evidence="2">Calcineurin-like phosphoesterase domain-containing protein</fullName>
    </recommendedName>
</protein>
<accession>A0A6J3LU54</accession>
<keyword evidence="1" id="KW-0812">Transmembrane</keyword>
<dbReference type="Gene3D" id="3.60.21.10">
    <property type="match status" value="1"/>
</dbReference>
<reference evidence="4" key="1">
    <citation type="submission" date="2020-01" db="EMBL/GenBank/DDBJ databases">
        <authorList>
            <consortium name="DOE Joint Genome Institute"/>
            <person name="Haridas S."/>
            <person name="Albert R."/>
            <person name="Binder M."/>
            <person name="Bloem J."/>
            <person name="Labutti K."/>
            <person name="Salamov A."/>
            <person name="Andreopoulos B."/>
            <person name="Baker S.E."/>
            <person name="Barry K."/>
            <person name="Bills G."/>
            <person name="Bluhm B.H."/>
            <person name="Cannon C."/>
            <person name="Castanera R."/>
            <person name="Culley D.E."/>
            <person name="Daum C."/>
            <person name="Ezra D."/>
            <person name="Gonzalez J.B."/>
            <person name="Henrissat B."/>
            <person name="Kuo A."/>
            <person name="Liang C."/>
            <person name="Lipzen A."/>
            <person name="Lutzoni F."/>
            <person name="Magnuson J."/>
            <person name="Mondo S."/>
            <person name="Nolan M."/>
            <person name="Ohm R."/>
            <person name="Pangilinan J."/>
            <person name="Park H.-J."/>
            <person name="Ramirez L."/>
            <person name="Alfaro M."/>
            <person name="Sun H."/>
            <person name="Tritt A."/>
            <person name="Yoshinaga Y."/>
            <person name="Zwiers L.-H."/>
            <person name="Turgeon B.G."/>
            <person name="Goodwin S.B."/>
            <person name="Spatafora J.W."/>
            <person name="Crous P.W."/>
            <person name="Grigoriev I.V."/>
        </authorList>
    </citation>
    <scope>NUCLEOTIDE SEQUENCE</scope>
    <source>
        <strain evidence="4">CBS 342.82</strain>
    </source>
</reference>
<dbReference type="Proteomes" id="UP000504637">
    <property type="component" value="Unplaced"/>
</dbReference>
<dbReference type="AlphaFoldDB" id="A0A6J3LU54"/>
<dbReference type="SUPFAM" id="SSF56300">
    <property type="entry name" value="Metallo-dependent phosphatases"/>
    <property type="match status" value="1"/>
</dbReference>
<name>A0A6J3LU54_9PEZI</name>
<feature type="transmembrane region" description="Helical" evidence="1">
    <location>
        <begin position="306"/>
        <end position="329"/>
    </location>
</feature>
<dbReference type="GeneID" id="54363613"/>
<dbReference type="RefSeq" id="XP_033456357.1">
    <property type="nucleotide sequence ID" value="XM_033605813.1"/>
</dbReference>
<dbReference type="GO" id="GO:0016787">
    <property type="term" value="F:hydrolase activity"/>
    <property type="evidence" value="ECO:0007669"/>
    <property type="project" value="InterPro"/>
</dbReference>
<evidence type="ECO:0000259" key="2">
    <source>
        <dbReference type="Pfam" id="PF00149"/>
    </source>
</evidence>
<dbReference type="OrthoDB" id="630188at2759"/>
<keyword evidence="1" id="KW-0472">Membrane</keyword>
<dbReference type="InterPro" id="IPR029052">
    <property type="entry name" value="Metallo-depent_PP-like"/>
</dbReference>
<dbReference type="PANTHER" id="PTHR12905">
    <property type="entry name" value="METALLOPHOSPHOESTERASE"/>
    <property type="match status" value="1"/>
</dbReference>
<gene>
    <name evidence="4" type="ORF">K489DRAFT_384239</name>
</gene>
<reference evidence="4" key="2">
    <citation type="submission" date="2020-04" db="EMBL/GenBank/DDBJ databases">
        <authorList>
            <consortium name="NCBI Genome Project"/>
        </authorList>
    </citation>
    <scope>NUCLEOTIDE SEQUENCE</scope>
    <source>
        <strain evidence="4">CBS 342.82</strain>
    </source>
</reference>
<evidence type="ECO:0000313" key="3">
    <source>
        <dbReference type="Proteomes" id="UP000504637"/>
    </source>
</evidence>
<evidence type="ECO:0000256" key="1">
    <source>
        <dbReference type="SAM" id="Phobius"/>
    </source>
</evidence>
<reference evidence="4" key="3">
    <citation type="submission" date="2025-08" db="UniProtKB">
        <authorList>
            <consortium name="RefSeq"/>
        </authorList>
    </citation>
    <scope>IDENTIFICATION</scope>
    <source>
        <strain evidence="4">CBS 342.82</strain>
    </source>
</reference>
<dbReference type="InterPro" id="IPR051693">
    <property type="entry name" value="UPF0046_metallophosphoest"/>
</dbReference>
<feature type="domain" description="Calcineurin-like phosphoesterase" evidence="2">
    <location>
        <begin position="60"/>
        <end position="271"/>
    </location>
</feature>